<evidence type="ECO:0000259" key="6">
    <source>
        <dbReference type="PROSITE" id="PS50111"/>
    </source>
</evidence>
<dbReference type="Pfam" id="PF00672">
    <property type="entry name" value="HAMP"/>
    <property type="match status" value="1"/>
</dbReference>
<feature type="domain" description="Methyl-accepting transducer" evidence="6">
    <location>
        <begin position="368"/>
        <end position="604"/>
    </location>
</feature>
<accession>A0ABV7HBS5</accession>
<gene>
    <name evidence="8" type="ORF">ACFOEK_10065</name>
</gene>
<evidence type="ECO:0000313" key="8">
    <source>
        <dbReference type="EMBL" id="MFC3151369.1"/>
    </source>
</evidence>
<dbReference type="Proteomes" id="UP001595476">
    <property type="component" value="Unassembled WGS sequence"/>
</dbReference>
<dbReference type="InterPro" id="IPR004089">
    <property type="entry name" value="MCPsignal_dom"/>
</dbReference>
<keyword evidence="5" id="KW-0472">Membrane</keyword>
<dbReference type="SMART" id="SM00304">
    <property type="entry name" value="HAMP"/>
    <property type="match status" value="1"/>
</dbReference>
<reference evidence="9" key="1">
    <citation type="journal article" date="2019" name="Int. J. Syst. Evol. Microbiol.">
        <title>The Global Catalogue of Microorganisms (GCM) 10K type strain sequencing project: providing services to taxonomists for standard genome sequencing and annotation.</title>
        <authorList>
            <consortium name="The Broad Institute Genomics Platform"/>
            <consortium name="The Broad Institute Genome Sequencing Center for Infectious Disease"/>
            <person name="Wu L."/>
            <person name="Ma J."/>
        </authorList>
    </citation>
    <scope>NUCLEOTIDE SEQUENCE [LARGE SCALE GENOMIC DNA]</scope>
    <source>
        <strain evidence="9">KCTC 52438</strain>
    </source>
</reference>
<dbReference type="SUPFAM" id="SSF103190">
    <property type="entry name" value="Sensory domain-like"/>
    <property type="match status" value="1"/>
</dbReference>
<dbReference type="CDD" id="cd06225">
    <property type="entry name" value="HAMP"/>
    <property type="match status" value="1"/>
</dbReference>
<dbReference type="RefSeq" id="WP_386719999.1">
    <property type="nucleotide sequence ID" value="NZ_JBHRSZ010000004.1"/>
</dbReference>
<organism evidence="8 9">
    <name type="scientific">Litoribrevibacter euphylliae</name>
    <dbReference type="NCBI Taxonomy" id="1834034"/>
    <lineage>
        <taxon>Bacteria</taxon>
        <taxon>Pseudomonadati</taxon>
        <taxon>Pseudomonadota</taxon>
        <taxon>Gammaproteobacteria</taxon>
        <taxon>Oceanospirillales</taxon>
        <taxon>Oceanospirillaceae</taxon>
        <taxon>Litoribrevibacter</taxon>
    </lineage>
</organism>
<comment type="similarity">
    <text evidence="3">Belongs to the methyl-accepting chemotaxis (MCP) protein family.</text>
</comment>
<evidence type="ECO:0000256" key="1">
    <source>
        <dbReference type="ARBA" id="ARBA00004370"/>
    </source>
</evidence>
<evidence type="ECO:0000259" key="7">
    <source>
        <dbReference type="PROSITE" id="PS50885"/>
    </source>
</evidence>
<dbReference type="Gene3D" id="1.10.287.950">
    <property type="entry name" value="Methyl-accepting chemotaxis protein"/>
    <property type="match status" value="1"/>
</dbReference>
<name>A0ABV7HBS5_9GAMM</name>
<dbReference type="InterPro" id="IPR033462">
    <property type="entry name" value="Cache_3-Cache_2"/>
</dbReference>
<proteinExistence type="inferred from homology"/>
<keyword evidence="2 4" id="KW-0807">Transducer</keyword>
<evidence type="ECO:0000256" key="3">
    <source>
        <dbReference type="ARBA" id="ARBA00029447"/>
    </source>
</evidence>
<dbReference type="CDD" id="cd11386">
    <property type="entry name" value="MCP_signal"/>
    <property type="match status" value="1"/>
</dbReference>
<evidence type="ECO:0000256" key="5">
    <source>
        <dbReference type="SAM" id="Phobius"/>
    </source>
</evidence>
<feature type="transmembrane region" description="Helical" evidence="5">
    <location>
        <begin position="287"/>
        <end position="309"/>
    </location>
</feature>
<protein>
    <submittedName>
        <fullName evidence="8">Methyl-accepting chemotaxis protein</fullName>
    </submittedName>
</protein>
<sequence length="681" mass="73130">MGFKSLQSKIRYTLLAVLAVMLVVVSVVVSLMESRTILDQANAEIETKVSASLKLLAITDSVMKERVASSMALLKQRGVELGDAAAGSSVTVNGRQTKDLLLGGESQANRFGLVDGVTEVMGGTATLFVRDGSNFVRVSTNVMKQGKRAIGTLLAPDGKVIKLIRNKRPYYGQVDILGTPYVTGYEPVLDSSGQVVGIWYVGYKADLQELQAAVTSSHILETGFVALVDDMQRLRFHSSQDDALVSAVLDGSESGWQVTRVDFPAWNYQLIAAYPDSDIVGLIMHKVAVILLGAVVISALLMFVLGWAINSLVVRPVQSAMNVADRIAHGQFDNHIEYSNNDEVGRLLNSLRVMQQALSHFISQVSVAGEQLSITSGELSTVSQQTLAGVADQRTRTDSVATAMDEMTATVAEVARNASEAAEVTHQTDQKTKDGLNVVNQTMQTIHLLAEDVNQAAETINQLEKSTEHISTVVDVIRGIAEQTNLLALNAAIEAARAGEQGRGFAVVASEVRELATRTHESTQEISNMIDSLCSGARASVSSMQASSDRANESVSKADLALSALNSIAEAVTHMKDMNHQIASAAEEQSCVAEEVSRNVWEIRKVAEETSEGAGLAFSAMNRLSDLAGTLDALLRQYQGQQQEPQDLYSFTGSQVPRNDNVSIEARSAVISGKTEALVLT</sequence>
<evidence type="ECO:0000256" key="2">
    <source>
        <dbReference type="ARBA" id="ARBA00023224"/>
    </source>
</evidence>
<dbReference type="PANTHER" id="PTHR32089:SF120">
    <property type="entry name" value="METHYL-ACCEPTING CHEMOTAXIS PROTEIN TLPQ"/>
    <property type="match status" value="1"/>
</dbReference>
<evidence type="ECO:0000256" key="4">
    <source>
        <dbReference type="PROSITE-ProRule" id="PRU00284"/>
    </source>
</evidence>
<feature type="transmembrane region" description="Helical" evidence="5">
    <location>
        <begin position="12"/>
        <end position="32"/>
    </location>
</feature>
<dbReference type="InterPro" id="IPR003660">
    <property type="entry name" value="HAMP_dom"/>
</dbReference>
<comment type="subcellular location">
    <subcellularLocation>
        <location evidence="1">Membrane</location>
    </subcellularLocation>
</comment>
<comment type="caution">
    <text evidence="8">The sequence shown here is derived from an EMBL/GenBank/DDBJ whole genome shotgun (WGS) entry which is preliminary data.</text>
</comment>
<dbReference type="InterPro" id="IPR029151">
    <property type="entry name" value="Sensor-like_sf"/>
</dbReference>
<dbReference type="PANTHER" id="PTHR32089">
    <property type="entry name" value="METHYL-ACCEPTING CHEMOTAXIS PROTEIN MCPB"/>
    <property type="match status" value="1"/>
</dbReference>
<dbReference type="PROSITE" id="PS50885">
    <property type="entry name" value="HAMP"/>
    <property type="match status" value="1"/>
</dbReference>
<dbReference type="Pfam" id="PF00015">
    <property type="entry name" value="MCPsignal"/>
    <property type="match status" value="1"/>
</dbReference>
<dbReference type="SUPFAM" id="SSF58104">
    <property type="entry name" value="Methyl-accepting chemotaxis protein (MCP) signaling domain"/>
    <property type="match status" value="1"/>
</dbReference>
<keyword evidence="5" id="KW-0812">Transmembrane</keyword>
<feature type="domain" description="HAMP" evidence="7">
    <location>
        <begin position="311"/>
        <end position="363"/>
    </location>
</feature>
<dbReference type="Pfam" id="PF17201">
    <property type="entry name" value="Cache_3-Cache_2"/>
    <property type="match status" value="1"/>
</dbReference>
<dbReference type="PROSITE" id="PS50111">
    <property type="entry name" value="CHEMOTAXIS_TRANSDUC_2"/>
    <property type="match status" value="1"/>
</dbReference>
<dbReference type="EMBL" id="JBHRSZ010000004">
    <property type="protein sequence ID" value="MFC3151369.1"/>
    <property type="molecule type" value="Genomic_DNA"/>
</dbReference>
<dbReference type="SMART" id="SM00283">
    <property type="entry name" value="MA"/>
    <property type="match status" value="1"/>
</dbReference>
<keyword evidence="9" id="KW-1185">Reference proteome</keyword>
<keyword evidence="5" id="KW-1133">Transmembrane helix</keyword>
<evidence type="ECO:0000313" key="9">
    <source>
        <dbReference type="Proteomes" id="UP001595476"/>
    </source>
</evidence>